<keyword evidence="8" id="KW-1185">Reference proteome</keyword>
<protein>
    <submittedName>
        <fullName evidence="7">FAD-dependent oxidoreductase</fullName>
    </submittedName>
</protein>
<organism evidence="7 8">
    <name type="scientific">Spongiactinospora gelatinilytica</name>
    <dbReference type="NCBI Taxonomy" id="2666298"/>
    <lineage>
        <taxon>Bacteria</taxon>
        <taxon>Bacillati</taxon>
        <taxon>Actinomycetota</taxon>
        <taxon>Actinomycetes</taxon>
        <taxon>Streptosporangiales</taxon>
        <taxon>Streptosporangiaceae</taxon>
        <taxon>Spongiactinospora</taxon>
    </lineage>
</organism>
<dbReference type="EMBL" id="POUA01000229">
    <property type="protein sequence ID" value="PZG37530.1"/>
    <property type="molecule type" value="Genomic_DNA"/>
</dbReference>
<name>A0A2W2GJR2_9ACTN</name>
<feature type="domain" description="Reductase C-terminal" evidence="6">
    <location>
        <begin position="314"/>
        <end position="396"/>
    </location>
</feature>
<dbReference type="Gene3D" id="3.50.50.60">
    <property type="entry name" value="FAD/NAD(P)-binding domain"/>
    <property type="match status" value="2"/>
</dbReference>
<dbReference type="GO" id="GO:0016651">
    <property type="term" value="F:oxidoreductase activity, acting on NAD(P)H"/>
    <property type="evidence" value="ECO:0007669"/>
    <property type="project" value="TreeGrafter"/>
</dbReference>
<dbReference type="Pfam" id="PF14759">
    <property type="entry name" value="Reductase_C"/>
    <property type="match status" value="1"/>
</dbReference>
<evidence type="ECO:0000313" key="7">
    <source>
        <dbReference type="EMBL" id="PZG37530.1"/>
    </source>
</evidence>
<dbReference type="SUPFAM" id="SSF51905">
    <property type="entry name" value="FAD/NAD(P)-binding domain"/>
    <property type="match status" value="2"/>
</dbReference>
<evidence type="ECO:0000313" key="8">
    <source>
        <dbReference type="Proteomes" id="UP000248544"/>
    </source>
</evidence>
<keyword evidence="3" id="KW-0274">FAD</keyword>
<evidence type="ECO:0000256" key="4">
    <source>
        <dbReference type="ARBA" id="ARBA00023002"/>
    </source>
</evidence>
<dbReference type="PRINTS" id="PR00368">
    <property type="entry name" value="FADPNR"/>
</dbReference>
<dbReference type="RefSeq" id="WP_111169908.1">
    <property type="nucleotide sequence ID" value="NZ_POUA01000229.1"/>
</dbReference>
<dbReference type="Proteomes" id="UP000248544">
    <property type="component" value="Unassembled WGS sequence"/>
</dbReference>
<evidence type="ECO:0000259" key="5">
    <source>
        <dbReference type="Pfam" id="PF07992"/>
    </source>
</evidence>
<dbReference type="InterPro" id="IPR028202">
    <property type="entry name" value="Reductase_C"/>
</dbReference>
<dbReference type="PRINTS" id="PR00411">
    <property type="entry name" value="PNDRDTASEI"/>
</dbReference>
<keyword evidence="4" id="KW-0560">Oxidoreductase</keyword>
<dbReference type="InterPro" id="IPR023753">
    <property type="entry name" value="FAD/NAD-binding_dom"/>
</dbReference>
<dbReference type="SUPFAM" id="SSF55424">
    <property type="entry name" value="FAD/NAD-linked reductases, dimerisation (C-terminal) domain"/>
    <property type="match status" value="1"/>
</dbReference>
<reference evidence="7 8" key="1">
    <citation type="submission" date="2018-01" db="EMBL/GenBank/DDBJ databases">
        <title>Draft genome sequence of Sphaerisporangium sp. 7K107.</title>
        <authorList>
            <person name="Sahin N."/>
            <person name="Saygin H."/>
            <person name="Ay H."/>
        </authorList>
    </citation>
    <scope>NUCLEOTIDE SEQUENCE [LARGE SCALE GENOMIC DNA]</scope>
    <source>
        <strain evidence="7 8">7K107</strain>
    </source>
</reference>
<evidence type="ECO:0000256" key="2">
    <source>
        <dbReference type="ARBA" id="ARBA00022630"/>
    </source>
</evidence>
<dbReference type="PANTHER" id="PTHR43557:SF2">
    <property type="entry name" value="RIESKE DOMAIN-CONTAINING PROTEIN-RELATED"/>
    <property type="match status" value="1"/>
</dbReference>
<proteinExistence type="predicted"/>
<sequence length="397" mass="41839">MAGHVIIGAGLAGAKAAETLREEGYEGPVTLIGEEDLRPYERPPLSKDYLMGKSERAAAFVHEPDWYPANSVDLRLGAAVTAIDLDARTVTLAGGEALPYDKLLLATGSSARGLDVPGGERAKRLRTFGDSDALRAAFAGGGPVVVAGAGWIGLETAAAAREAGREVVVVEQAPGPLHRVLGPELGEVFAALHRRHGVGFRFGVSIAEITATEVRTSEGESLPAAHVIAGVGAAPNVALARAVGLAVNQGVLTDASLRSTSHPDVFAAGDIAEAFHPLYGRRVRVEHWANALHGGPDAARAMLGREVTYDRVPYFFTDQFELGMEFSGDIEGYDEVVFRGPAGDLEFVAFWLRAGKVIAGMNVNVWDVTDQIQDLIRAGRAVDPKALADPEVPLGSL</sequence>
<dbReference type="GO" id="GO:0005737">
    <property type="term" value="C:cytoplasm"/>
    <property type="evidence" value="ECO:0007669"/>
    <property type="project" value="TreeGrafter"/>
</dbReference>
<keyword evidence="2" id="KW-0285">Flavoprotein</keyword>
<comment type="cofactor">
    <cofactor evidence="1">
        <name>FAD</name>
        <dbReference type="ChEBI" id="CHEBI:57692"/>
    </cofactor>
</comment>
<dbReference type="InterPro" id="IPR036188">
    <property type="entry name" value="FAD/NAD-bd_sf"/>
</dbReference>
<dbReference type="AlphaFoldDB" id="A0A2W2GJR2"/>
<comment type="caution">
    <text evidence="7">The sequence shown here is derived from an EMBL/GenBank/DDBJ whole genome shotgun (WGS) entry which is preliminary data.</text>
</comment>
<feature type="domain" description="FAD/NAD(P)-binding" evidence="5">
    <location>
        <begin position="4"/>
        <end position="294"/>
    </location>
</feature>
<evidence type="ECO:0000256" key="1">
    <source>
        <dbReference type="ARBA" id="ARBA00001974"/>
    </source>
</evidence>
<dbReference type="InterPro" id="IPR016156">
    <property type="entry name" value="FAD/NAD-linked_Rdtase_dimer_sf"/>
</dbReference>
<dbReference type="PANTHER" id="PTHR43557">
    <property type="entry name" value="APOPTOSIS-INDUCING FACTOR 1"/>
    <property type="match status" value="1"/>
</dbReference>
<evidence type="ECO:0000259" key="6">
    <source>
        <dbReference type="Pfam" id="PF14759"/>
    </source>
</evidence>
<evidence type="ECO:0000256" key="3">
    <source>
        <dbReference type="ARBA" id="ARBA00022827"/>
    </source>
</evidence>
<gene>
    <name evidence="7" type="ORF">C1I98_25165</name>
</gene>
<dbReference type="Pfam" id="PF07992">
    <property type="entry name" value="Pyr_redox_2"/>
    <property type="match status" value="1"/>
</dbReference>
<accession>A0A2W2GJR2</accession>
<dbReference type="Gene3D" id="3.30.390.30">
    <property type="match status" value="1"/>
</dbReference>
<dbReference type="InterPro" id="IPR050446">
    <property type="entry name" value="FAD-oxidoreductase/Apoptosis"/>
</dbReference>